<accession>A0A9D2WN79</accession>
<dbReference type="EC" id="2.7.13.3" evidence="2"/>
<evidence type="ECO:0000256" key="1">
    <source>
        <dbReference type="ARBA" id="ARBA00000085"/>
    </source>
</evidence>
<comment type="caution">
    <text evidence="12">The sequence shown here is derived from an EMBL/GenBank/DDBJ whole genome shotgun (WGS) entry which is preliminary data.</text>
</comment>
<evidence type="ECO:0000256" key="8">
    <source>
        <dbReference type="ARBA" id="ARBA00023012"/>
    </source>
</evidence>
<keyword evidence="6 12" id="KW-0418">Kinase</keyword>
<evidence type="ECO:0000256" key="5">
    <source>
        <dbReference type="ARBA" id="ARBA00022741"/>
    </source>
</evidence>
<dbReference type="SMART" id="SM00387">
    <property type="entry name" value="HATPase_c"/>
    <property type="match status" value="1"/>
</dbReference>
<dbReference type="SUPFAM" id="SSF47384">
    <property type="entry name" value="Homodimeric domain of signal transducing histidine kinase"/>
    <property type="match status" value="1"/>
</dbReference>
<dbReference type="SUPFAM" id="SSF55874">
    <property type="entry name" value="ATPase domain of HSP90 chaperone/DNA topoisomerase II/histidine kinase"/>
    <property type="match status" value="1"/>
</dbReference>
<comment type="catalytic activity">
    <reaction evidence="1">
        <text>ATP + protein L-histidine = ADP + protein N-phospho-L-histidine.</text>
        <dbReference type="EC" id="2.7.13.3"/>
    </reaction>
</comment>
<feature type="domain" description="PAC" evidence="11">
    <location>
        <begin position="264"/>
        <end position="315"/>
    </location>
</feature>
<dbReference type="PANTHER" id="PTHR43065:SF46">
    <property type="entry name" value="C4-DICARBOXYLATE TRANSPORT SENSOR PROTEIN DCTB"/>
    <property type="match status" value="1"/>
</dbReference>
<gene>
    <name evidence="12" type="primary">kinE_10</name>
    <name evidence="12" type="ORF">SPSYN_02900</name>
</gene>
<dbReference type="PRINTS" id="PR00344">
    <property type="entry name" value="BCTRLSENSOR"/>
</dbReference>
<dbReference type="InterPro" id="IPR036890">
    <property type="entry name" value="HATPase_C_sf"/>
</dbReference>
<protein>
    <recommendedName>
        <fullName evidence="2">histidine kinase</fullName>
        <ecNumber evidence="2">2.7.13.3</ecNumber>
    </recommendedName>
</protein>
<dbReference type="InterPro" id="IPR000014">
    <property type="entry name" value="PAS"/>
</dbReference>
<dbReference type="CDD" id="cd00082">
    <property type="entry name" value="HisKA"/>
    <property type="match status" value="1"/>
</dbReference>
<dbReference type="InterPro" id="IPR005467">
    <property type="entry name" value="His_kinase_dom"/>
</dbReference>
<proteinExistence type="predicted"/>
<dbReference type="Pfam" id="PF02518">
    <property type="entry name" value="HATPase_c"/>
    <property type="match status" value="1"/>
</dbReference>
<dbReference type="CDD" id="cd00130">
    <property type="entry name" value="PAS"/>
    <property type="match status" value="1"/>
</dbReference>
<dbReference type="AlphaFoldDB" id="A0A9D2WN79"/>
<keyword evidence="7" id="KW-0067">ATP-binding</keyword>
<dbReference type="PROSITE" id="PS50112">
    <property type="entry name" value="PAS"/>
    <property type="match status" value="1"/>
</dbReference>
<feature type="domain" description="PAS" evidence="10">
    <location>
        <begin position="188"/>
        <end position="234"/>
    </location>
</feature>
<dbReference type="Pfam" id="PF13426">
    <property type="entry name" value="PAS_9"/>
    <property type="match status" value="1"/>
</dbReference>
<dbReference type="SUPFAM" id="SSF55785">
    <property type="entry name" value="PYP-like sensor domain (PAS domain)"/>
    <property type="match status" value="1"/>
</dbReference>
<dbReference type="NCBIfam" id="TIGR00229">
    <property type="entry name" value="sensory_box"/>
    <property type="match status" value="1"/>
</dbReference>
<dbReference type="InterPro" id="IPR018771">
    <property type="entry name" value="PocR_dom"/>
</dbReference>
<dbReference type="InterPro" id="IPR003661">
    <property type="entry name" value="HisK_dim/P_dom"/>
</dbReference>
<dbReference type="InterPro" id="IPR003594">
    <property type="entry name" value="HATPase_dom"/>
</dbReference>
<name>A0A9D2WN79_9FIRM</name>
<dbReference type="PROSITE" id="PS50113">
    <property type="entry name" value="PAC"/>
    <property type="match status" value="1"/>
</dbReference>
<evidence type="ECO:0000259" key="11">
    <source>
        <dbReference type="PROSITE" id="PS50113"/>
    </source>
</evidence>
<reference evidence="12" key="1">
    <citation type="submission" date="2016-02" db="EMBL/GenBank/DDBJ databases">
        <title>Draft Genome Sequence of Sporotomaculum syntrophicum Strain FB, a Syntrophic Benzoate Degrader.</title>
        <authorList>
            <person name="Nobu M.K."/>
            <person name="Narihiro T."/>
            <person name="Qiu Y.-L."/>
            <person name="Ohashi A."/>
            <person name="Liu W.-T."/>
            <person name="Yuji S."/>
        </authorList>
    </citation>
    <scope>NUCLEOTIDE SEQUENCE</scope>
    <source>
        <strain evidence="12">FB</strain>
    </source>
</reference>
<dbReference type="Gene3D" id="1.10.287.130">
    <property type="match status" value="1"/>
</dbReference>
<dbReference type="InterPro" id="IPR000700">
    <property type="entry name" value="PAS-assoc_C"/>
</dbReference>
<keyword evidence="4 12" id="KW-0808">Transferase</keyword>
<dbReference type="Pfam" id="PF00512">
    <property type="entry name" value="HisKA"/>
    <property type="match status" value="1"/>
</dbReference>
<evidence type="ECO:0000259" key="9">
    <source>
        <dbReference type="PROSITE" id="PS50109"/>
    </source>
</evidence>
<dbReference type="InterPro" id="IPR035965">
    <property type="entry name" value="PAS-like_dom_sf"/>
</dbReference>
<keyword evidence="3" id="KW-0597">Phosphoprotein</keyword>
<keyword evidence="5" id="KW-0547">Nucleotide-binding</keyword>
<evidence type="ECO:0000256" key="2">
    <source>
        <dbReference type="ARBA" id="ARBA00012438"/>
    </source>
</evidence>
<evidence type="ECO:0000256" key="3">
    <source>
        <dbReference type="ARBA" id="ARBA00022553"/>
    </source>
</evidence>
<dbReference type="GO" id="GO:0005524">
    <property type="term" value="F:ATP binding"/>
    <property type="evidence" value="ECO:0007669"/>
    <property type="project" value="UniProtKB-KW"/>
</dbReference>
<dbReference type="Proteomes" id="UP000798488">
    <property type="component" value="Unassembled WGS sequence"/>
</dbReference>
<evidence type="ECO:0000313" key="12">
    <source>
        <dbReference type="EMBL" id="KAF1083988.1"/>
    </source>
</evidence>
<dbReference type="Gene3D" id="3.30.565.10">
    <property type="entry name" value="Histidine kinase-like ATPase, C-terminal domain"/>
    <property type="match status" value="1"/>
</dbReference>
<dbReference type="OrthoDB" id="505470at2"/>
<sequence length="534" mass="59921">MQYTFSELVDIPTIQKLMEGFYLGSDIISAILDVDGNILVCAGWRDICAKFHRVNSESALLCKKSDLYIKGHSNDEQDNSESYVCYTCANGLIDIAAPIYIEGEHLATVYTGQFLFAEPDIEQFRNRARKYGYNEEEYLDALKKVPIYTKEKAESFMSFFLQLANLLANMGLTRLRLIEAQKIALQESEARLNTIIKHTPNVAIQSYDEQGKILFANKTSESIFGWVNEEVIGKPLEHLKLDKRVSNKFFEFLATTSQTGKSFLEAEWTFINQKGEEKHVFSTFFPIHSVVGKQEFICMDIDITEKKRYEAEMYRLDQLKLTGQMAAGIAHEIRNPMTTVRGLLQLMRDKQEFQAYKSQFDLMINEIDGANAIITEFLALSKTKPAETEMCSLNDLIAKIYPIIQADAYANNMQLSFEPGEVPLLQLNADEIIQLVLNLCRNGLEAMPAGGHLSLKTYQAGQHVVLSVGDEGTGIADENLSMLGKPFFSTKANGTGLGLASCYSIAARHHSVIDYATSPGGTTFFVCFPCEKLL</sequence>
<keyword evidence="8" id="KW-0902">Two-component regulatory system</keyword>
<dbReference type="SMART" id="SM00091">
    <property type="entry name" value="PAS"/>
    <property type="match status" value="1"/>
</dbReference>
<evidence type="ECO:0000259" key="10">
    <source>
        <dbReference type="PROSITE" id="PS50112"/>
    </source>
</evidence>
<dbReference type="EMBL" id="LSRS01000008">
    <property type="protein sequence ID" value="KAF1083988.1"/>
    <property type="molecule type" value="Genomic_DNA"/>
</dbReference>
<evidence type="ECO:0000313" key="13">
    <source>
        <dbReference type="Proteomes" id="UP000798488"/>
    </source>
</evidence>
<evidence type="ECO:0000256" key="7">
    <source>
        <dbReference type="ARBA" id="ARBA00022840"/>
    </source>
</evidence>
<dbReference type="InterPro" id="IPR004358">
    <property type="entry name" value="Sig_transdc_His_kin-like_C"/>
</dbReference>
<feature type="domain" description="Histidine kinase" evidence="9">
    <location>
        <begin position="328"/>
        <end position="532"/>
    </location>
</feature>
<dbReference type="Gene3D" id="3.30.450.20">
    <property type="entry name" value="PAS domain"/>
    <property type="match status" value="1"/>
</dbReference>
<dbReference type="GO" id="GO:0000155">
    <property type="term" value="F:phosphorelay sensor kinase activity"/>
    <property type="evidence" value="ECO:0007669"/>
    <property type="project" value="InterPro"/>
</dbReference>
<evidence type="ECO:0000256" key="6">
    <source>
        <dbReference type="ARBA" id="ARBA00022777"/>
    </source>
</evidence>
<evidence type="ECO:0000256" key="4">
    <source>
        <dbReference type="ARBA" id="ARBA00022679"/>
    </source>
</evidence>
<dbReference type="InterPro" id="IPR036097">
    <property type="entry name" value="HisK_dim/P_sf"/>
</dbReference>
<dbReference type="Pfam" id="PF10114">
    <property type="entry name" value="PocR"/>
    <property type="match status" value="1"/>
</dbReference>
<keyword evidence="13" id="KW-1185">Reference proteome</keyword>
<dbReference type="SMART" id="SM00388">
    <property type="entry name" value="HisKA"/>
    <property type="match status" value="1"/>
</dbReference>
<dbReference type="RefSeq" id="WP_161823167.1">
    <property type="nucleotide sequence ID" value="NZ_LSRS01000008.1"/>
</dbReference>
<dbReference type="PANTHER" id="PTHR43065">
    <property type="entry name" value="SENSOR HISTIDINE KINASE"/>
    <property type="match status" value="1"/>
</dbReference>
<organism evidence="12 13">
    <name type="scientific">Sporotomaculum syntrophicum</name>
    <dbReference type="NCBI Taxonomy" id="182264"/>
    <lineage>
        <taxon>Bacteria</taxon>
        <taxon>Bacillati</taxon>
        <taxon>Bacillota</taxon>
        <taxon>Clostridia</taxon>
        <taxon>Eubacteriales</taxon>
        <taxon>Desulfallaceae</taxon>
        <taxon>Sporotomaculum</taxon>
    </lineage>
</organism>
<dbReference type="PROSITE" id="PS50109">
    <property type="entry name" value="HIS_KIN"/>
    <property type="match status" value="1"/>
</dbReference>